<evidence type="ECO:0000256" key="2">
    <source>
        <dbReference type="ARBA" id="ARBA00006665"/>
    </source>
</evidence>
<dbReference type="AlphaFoldDB" id="A0AAV4NB01"/>
<keyword evidence="3 6" id="KW-0812">Transmembrane</keyword>
<keyword evidence="8" id="KW-1185">Reference proteome</keyword>
<accession>A0AAV4NB01</accession>
<comment type="subcellular location">
    <subcellularLocation>
        <location evidence="1">Membrane</location>
        <topology evidence="1">Multi-pass membrane protein</topology>
    </subcellularLocation>
</comment>
<evidence type="ECO:0000313" key="7">
    <source>
        <dbReference type="EMBL" id="GIX81495.1"/>
    </source>
</evidence>
<evidence type="ECO:0000313" key="8">
    <source>
        <dbReference type="Proteomes" id="UP001054945"/>
    </source>
</evidence>
<feature type="transmembrane region" description="Helical" evidence="6">
    <location>
        <begin position="79"/>
        <end position="105"/>
    </location>
</feature>
<dbReference type="Proteomes" id="UP001054945">
    <property type="component" value="Unassembled WGS sequence"/>
</dbReference>
<organism evidence="7 8">
    <name type="scientific">Caerostris extrusa</name>
    <name type="common">Bark spider</name>
    <name type="synonym">Caerostris bankana</name>
    <dbReference type="NCBI Taxonomy" id="172846"/>
    <lineage>
        <taxon>Eukaryota</taxon>
        <taxon>Metazoa</taxon>
        <taxon>Ecdysozoa</taxon>
        <taxon>Arthropoda</taxon>
        <taxon>Chelicerata</taxon>
        <taxon>Arachnida</taxon>
        <taxon>Araneae</taxon>
        <taxon>Araneomorphae</taxon>
        <taxon>Entelegynae</taxon>
        <taxon>Araneoidea</taxon>
        <taxon>Araneidae</taxon>
        <taxon>Caerostris</taxon>
    </lineage>
</organism>
<evidence type="ECO:0000256" key="1">
    <source>
        <dbReference type="ARBA" id="ARBA00004141"/>
    </source>
</evidence>
<keyword evidence="4 6" id="KW-1133">Transmembrane helix</keyword>
<comment type="caution">
    <text evidence="7">The sequence shown here is derived from an EMBL/GenBank/DDBJ whole genome shotgun (WGS) entry which is preliminary data.</text>
</comment>
<dbReference type="EMBL" id="BPLR01003134">
    <property type="protein sequence ID" value="GIX81495.1"/>
    <property type="molecule type" value="Genomic_DNA"/>
</dbReference>
<dbReference type="PANTHER" id="PTHR10383:SF9">
    <property type="entry name" value="SERINE INCORPORATOR, ISOFORM F"/>
    <property type="match status" value="1"/>
</dbReference>
<reference evidence="7 8" key="1">
    <citation type="submission" date="2021-06" db="EMBL/GenBank/DDBJ databases">
        <title>Caerostris extrusa draft genome.</title>
        <authorList>
            <person name="Kono N."/>
            <person name="Arakawa K."/>
        </authorList>
    </citation>
    <scope>NUCLEOTIDE SEQUENCE [LARGE SCALE GENOMIC DNA]</scope>
</reference>
<keyword evidence="5 6" id="KW-0472">Membrane</keyword>
<dbReference type="PANTHER" id="PTHR10383">
    <property type="entry name" value="SERINE INCORPORATOR"/>
    <property type="match status" value="1"/>
</dbReference>
<feature type="transmembrane region" description="Helical" evidence="6">
    <location>
        <begin position="117"/>
        <end position="137"/>
    </location>
</feature>
<evidence type="ECO:0000256" key="3">
    <source>
        <dbReference type="ARBA" id="ARBA00022692"/>
    </source>
</evidence>
<evidence type="ECO:0000256" key="5">
    <source>
        <dbReference type="ARBA" id="ARBA00023136"/>
    </source>
</evidence>
<proteinExistence type="inferred from homology"/>
<dbReference type="Pfam" id="PF03348">
    <property type="entry name" value="Serinc"/>
    <property type="match status" value="1"/>
</dbReference>
<evidence type="ECO:0000256" key="4">
    <source>
        <dbReference type="ARBA" id="ARBA00022989"/>
    </source>
</evidence>
<dbReference type="InterPro" id="IPR005016">
    <property type="entry name" value="TDE1/TMS"/>
</dbReference>
<gene>
    <name evidence="7" type="primary">SERINC3</name>
    <name evidence="7" type="ORF">CEXT_319001</name>
</gene>
<evidence type="ECO:0000256" key="6">
    <source>
        <dbReference type="SAM" id="Phobius"/>
    </source>
</evidence>
<comment type="similarity">
    <text evidence="2">Belongs to the TDE1 family.</text>
</comment>
<sequence>MGAVLGAVTAGQLACCCGSAACSLCCSACPSCKNSTSTRIMYALMLLLTTIVSCIMLSPDIEKKLKSLPFCDEKCDSAVGYLAVYRLIFALTLFFLLFSVLMIGVKSSRDARAGIQNGFWAIKYLLLIGGMVGAFFIPDKTTFGSGQ</sequence>
<dbReference type="GO" id="GO:0016020">
    <property type="term" value="C:membrane"/>
    <property type="evidence" value="ECO:0007669"/>
    <property type="project" value="UniProtKB-SubCell"/>
</dbReference>
<feature type="transmembrane region" description="Helical" evidence="6">
    <location>
        <begin position="41"/>
        <end position="58"/>
    </location>
</feature>
<protein>
    <submittedName>
        <fullName evidence="7">Serine incorporator 3</fullName>
    </submittedName>
</protein>
<name>A0AAV4NB01_CAEEX</name>